<dbReference type="PROSITE" id="PS50005">
    <property type="entry name" value="TPR"/>
    <property type="match status" value="1"/>
</dbReference>
<dbReference type="InterPro" id="IPR019734">
    <property type="entry name" value="TPR_rpt"/>
</dbReference>
<keyword evidence="1" id="KW-0802">TPR repeat</keyword>
<protein>
    <submittedName>
        <fullName evidence="3">Tetratricopeptide repeat protein</fullName>
    </submittedName>
</protein>
<accession>A0ABZ2KJ04</accession>
<dbReference type="Gene3D" id="1.25.40.10">
    <property type="entry name" value="Tetratricopeptide repeat domain"/>
    <property type="match status" value="1"/>
</dbReference>
<name>A0ABZ2KJ04_9BACT</name>
<dbReference type="Proteomes" id="UP001379533">
    <property type="component" value="Chromosome"/>
</dbReference>
<evidence type="ECO:0000256" key="2">
    <source>
        <dbReference type="SAM" id="SignalP"/>
    </source>
</evidence>
<dbReference type="RefSeq" id="WP_394849144.1">
    <property type="nucleotide sequence ID" value="NZ_CP089982.1"/>
</dbReference>
<feature type="repeat" description="TPR" evidence="1">
    <location>
        <begin position="43"/>
        <end position="76"/>
    </location>
</feature>
<dbReference type="EMBL" id="CP089982">
    <property type="protein sequence ID" value="WXA98531.1"/>
    <property type="molecule type" value="Genomic_DNA"/>
</dbReference>
<proteinExistence type="predicted"/>
<evidence type="ECO:0000256" key="1">
    <source>
        <dbReference type="PROSITE-ProRule" id="PRU00339"/>
    </source>
</evidence>
<reference evidence="3 4" key="1">
    <citation type="submission" date="2021-12" db="EMBL/GenBank/DDBJ databases">
        <title>Discovery of the Pendulisporaceae a myxobacterial family with distinct sporulation behavior and unique specialized metabolism.</title>
        <authorList>
            <person name="Garcia R."/>
            <person name="Popoff A."/>
            <person name="Bader C.D."/>
            <person name="Loehr J."/>
            <person name="Walesch S."/>
            <person name="Walt C."/>
            <person name="Boldt J."/>
            <person name="Bunk B."/>
            <person name="Haeckl F.J.F.P.J."/>
            <person name="Gunesch A.P."/>
            <person name="Birkelbach J."/>
            <person name="Nuebel U."/>
            <person name="Pietschmann T."/>
            <person name="Bach T."/>
            <person name="Mueller R."/>
        </authorList>
    </citation>
    <scope>NUCLEOTIDE SEQUENCE [LARGE SCALE GENOMIC DNA]</scope>
    <source>
        <strain evidence="3 4">MSr12523</strain>
    </source>
</reference>
<organism evidence="3 4">
    <name type="scientific">Pendulispora brunnea</name>
    <dbReference type="NCBI Taxonomy" id="2905690"/>
    <lineage>
        <taxon>Bacteria</taxon>
        <taxon>Pseudomonadati</taxon>
        <taxon>Myxococcota</taxon>
        <taxon>Myxococcia</taxon>
        <taxon>Myxococcales</taxon>
        <taxon>Sorangiineae</taxon>
        <taxon>Pendulisporaceae</taxon>
        <taxon>Pendulispora</taxon>
    </lineage>
</organism>
<gene>
    <name evidence="3" type="ORF">LZC95_17065</name>
</gene>
<sequence length="547" mass="56933">MKALLGLVLAATCLGGLGCLARPTVTRVYEGHVVEGGIVLPEQYATFLGGAMAEEQGDLSAALHAYEAASEMDPTDPEIWTRIGAVRCQKDPRDERARTAFGRAIDLDSEYAAAWSARATCDLLRGQDRAGMERDAKKAVEFDPQATEPQVILATALAMQTPSAEAARDRLLALTLKQRTSTAAWRALGAWAKSHRDPALAARAYGEVAKISPAAHAEVASVVLELAGAGELVAARSLAGTLVDARRSTGPGPEGGVPGNRLVARLAVDDAVSMGDRDRVRRRAVSSHLALDVVAGRALLLGRPDLAREFAEPLVQADPRAAGARLVLAILAYEADDKAGLTRAFADAGGGRGAKSGGDLPVVPEAILPFLRVVSRAMGPEIARRVATALPCETIVAGDALVVPLSVALADTGALAPDALSADGRLELAVRRGENVTGSLDALDARHRLLMLASTRPTSKEARALLRHMGASWVRDPLVAVAMGRMAVAGAVEVDATTPTRLAEVAPADPLVATTALELARKHGDTAAALSIGARLSAIATTPHQAR</sequence>
<dbReference type="InterPro" id="IPR011990">
    <property type="entry name" value="TPR-like_helical_dom_sf"/>
</dbReference>
<feature type="chain" id="PRO_5045702965" evidence="2">
    <location>
        <begin position="22"/>
        <end position="547"/>
    </location>
</feature>
<dbReference type="SUPFAM" id="SSF48452">
    <property type="entry name" value="TPR-like"/>
    <property type="match status" value="1"/>
</dbReference>
<keyword evidence="4" id="KW-1185">Reference proteome</keyword>
<feature type="signal peptide" evidence="2">
    <location>
        <begin position="1"/>
        <end position="21"/>
    </location>
</feature>
<keyword evidence="2" id="KW-0732">Signal</keyword>
<evidence type="ECO:0000313" key="3">
    <source>
        <dbReference type="EMBL" id="WXA98531.1"/>
    </source>
</evidence>
<dbReference type="PROSITE" id="PS51257">
    <property type="entry name" value="PROKAR_LIPOPROTEIN"/>
    <property type="match status" value="1"/>
</dbReference>
<evidence type="ECO:0000313" key="4">
    <source>
        <dbReference type="Proteomes" id="UP001379533"/>
    </source>
</evidence>